<reference evidence="2" key="1">
    <citation type="journal article" date="2009" name="Rice">
        <title>De Novo Next Generation Sequencing of Plant Genomes.</title>
        <authorList>
            <person name="Rounsley S."/>
            <person name="Marri P.R."/>
            <person name="Yu Y."/>
            <person name="He R."/>
            <person name="Sisneros N."/>
            <person name="Goicoechea J.L."/>
            <person name="Lee S.J."/>
            <person name="Angelova A."/>
            <person name="Kudrna D."/>
            <person name="Luo M."/>
            <person name="Affourtit J."/>
            <person name="Desany B."/>
            <person name="Knight J."/>
            <person name="Niazi F."/>
            <person name="Egholm M."/>
            <person name="Wing R.A."/>
        </authorList>
    </citation>
    <scope>NUCLEOTIDE SEQUENCE [LARGE SCALE GENOMIC DNA]</scope>
    <source>
        <strain evidence="2">cv. IRGC 105608</strain>
    </source>
</reference>
<dbReference type="Gramene" id="OBART04G06330.1">
    <property type="protein sequence ID" value="OBART04G06330.1"/>
    <property type="gene ID" value="OBART04G06330"/>
</dbReference>
<feature type="region of interest" description="Disordered" evidence="1">
    <location>
        <begin position="1"/>
        <end position="22"/>
    </location>
</feature>
<dbReference type="EnsemblPlants" id="OBART04G06330.1">
    <property type="protein sequence ID" value="OBART04G06330.1"/>
    <property type="gene ID" value="OBART04G06330"/>
</dbReference>
<name>A0A0D3FTR4_9ORYZ</name>
<dbReference type="HOGENOM" id="CLU_2907634_0_0_1"/>
<dbReference type="STRING" id="65489.A0A0D3FTR4"/>
<proteinExistence type="predicted"/>
<evidence type="ECO:0000256" key="1">
    <source>
        <dbReference type="SAM" id="MobiDB-lite"/>
    </source>
</evidence>
<reference evidence="2" key="2">
    <citation type="submission" date="2015-03" db="UniProtKB">
        <authorList>
            <consortium name="EnsemblPlants"/>
        </authorList>
    </citation>
    <scope>IDENTIFICATION</scope>
</reference>
<protein>
    <submittedName>
        <fullName evidence="2">Uncharacterized protein</fullName>
    </submittedName>
</protein>
<evidence type="ECO:0000313" key="3">
    <source>
        <dbReference type="Proteomes" id="UP000026960"/>
    </source>
</evidence>
<feature type="compositionally biased region" description="Basic and acidic residues" evidence="1">
    <location>
        <begin position="1"/>
        <end position="12"/>
    </location>
</feature>
<sequence length="62" mass="7062">MASGVEEERVRGEEEEEDDWPQLSAAAVEALLEFLLEQRWDGGEESIGVVELVAEDWWLSQI</sequence>
<dbReference type="Proteomes" id="UP000026960">
    <property type="component" value="Chromosome 4"/>
</dbReference>
<evidence type="ECO:0000313" key="2">
    <source>
        <dbReference type="EnsemblPlants" id="OBART04G06330.1"/>
    </source>
</evidence>
<accession>A0A0D3FTR4</accession>
<organism evidence="2">
    <name type="scientific">Oryza barthii</name>
    <dbReference type="NCBI Taxonomy" id="65489"/>
    <lineage>
        <taxon>Eukaryota</taxon>
        <taxon>Viridiplantae</taxon>
        <taxon>Streptophyta</taxon>
        <taxon>Embryophyta</taxon>
        <taxon>Tracheophyta</taxon>
        <taxon>Spermatophyta</taxon>
        <taxon>Magnoliopsida</taxon>
        <taxon>Liliopsida</taxon>
        <taxon>Poales</taxon>
        <taxon>Poaceae</taxon>
        <taxon>BOP clade</taxon>
        <taxon>Oryzoideae</taxon>
        <taxon>Oryzeae</taxon>
        <taxon>Oryzinae</taxon>
        <taxon>Oryza</taxon>
    </lineage>
</organism>
<dbReference type="AlphaFoldDB" id="A0A0D3FTR4"/>
<keyword evidence="3" id="KW-1185">Reference proteome</keyword>
<dbReference type="PaxDb" id="65489-OBART04G06330.1"/>